<name>A0A5D0TS77_9ACTN</name>
<dbReference type="EMBL" id="VSFF01000016">
    <property type="protein sequence ID" value="TYC08553.1"/>
    <property type="molecule type" value="Genomic_DNA"/>
</dbReference>
<organism evidence="1 2">
    <name type="scientific">Actinomadura syzygii</name>
    <dbReference type="NCBI Taxonomy" id="1427538"/>
    <lineage>
        <taxon>Bacteria</taxon>
        <taxon>Bacillati</taxon>
        <taxon>Actinomycetota</taxon>
        <taxon>Actinomycetes</taxon>
        <taxon>Streptosporangiales</taxon>
        <taxon>Thermomonosporaceae</taxon>
        <taxon>Actinomadura</taxon>
    </lineage>
</organism>
<proteinExistence type="predicted"/>
<gene>
    <name evidence="1" type="ORF">FXF65_37290</name>
</gene>
<comment type="caution">
    <text evidence="1">The sequence shown here is derived from an EMBL/GenBank/DDBJ whole genome shotgun (WGS) entry which is preliminary data.</text>
</comment>
<sequence>MMDVHEIRYGYNLADLHEIAMAAVKRGSRSWVVPANDLYEAAWSAIAECLCTAEEPPTSYELIGTGMKAVSEAIRQGERCHGWDRDAHRTRPLHVAYWTDYGGPTQSPEDRIVDRTALWQIWPTLSRGRRDALLALATCGDYQAAADFLGLNYKAFHQRIRDARLVFLEAWHEGETPSGMWSADRRRWRDGRRVRQRRLADHASIKSARNSTTA</sequence>
<keyword evidence="2" id="KW-1185">Reference proteome</keyword>
<dbReference type="AlphaFoldDB" id="A0A5D0TS77"/>
<evidence type="ECO:0000313" key="2">
    <source>
        <dbReference type="Proteomes" id="UP000322634"/>
    </source>
</evidence>
<dbReference type="OrthoDB" id="3481861at2"/>
<evidence type="ECO:0000313" key="1">
    <source>
        <dbReference type="EMBL" id="TYC08553.1"/>
    </source>
</evidence>
<dbReference type="RefSeq" id="WP_148354816.1">
    <property type="nucleotide sequence ID" value="NZ_JBHSBF010000002.1"/>
</dbReference>
<protein>
    <submittedName>
        <fullName evidence="1">Uncharacterized protein</fullName>
    </submittedName>
</protein>
<dbReference type="Proteomes" id="UP000322634">
    <property type="component" value="Unassembled WGS sequence"/>
</dbReference>
<accession>A0A5D0TS77</accession>
<reference evidence="1 2" key="1">
    <citation type="submission" date="2019-08" db="EMBL/GenBank/DDBJ databases">
        <title>Actinomadura sp. nov. CYP1-5 isolated from mountain soil.</title>
        <authorList>
            <person name="Songsumanus A."/>
            <person name="Kuncharoen N."/>
            <person name="Kudo T."/>
            <person name="Yuki M."/>
            <person name="Igarashi Y."/>
            <person name="Tanasupawat S."/>
        </authorList>
    </citation>
    <scope>NUCLEOTIDE SEQUENCE [LARGE SCALE GENOMIC DNA]</scope>
    <source>
        <strain evidence="1 2">GKU157</strain>
    </source>
</reference>